<dbReference type="Gramene" id="LPERR01G01470.1">
    <property type="protein sequence ID" value="LPERR01G01470.1"/>
    <property type="gene ID" value="LPERR01G01470"/>
</dbReference>
<protein>
    <submittedName>
        <fullName evidence="2">Uncharacterized protein</fullName>
    </submittedName>
</protein>
<dbReference type="HOGENOM" id="CLU_158274_0_0_1"/>
<reference evidence="2" key="3">
    <citation type="submission" date="2015-04" db="UniProtKB">
        <authorList>
            <consortium name="EnsemblPlants"/>
        </authorList>
    </citation>
    <scope>IDENTIFICATION</scope>
</reference>
<dbReference type="Proteomes" id="UP000032180">
    <property type="component" value="Chromosome 1"/>
</dbReference>
<reference evidence="3" key="2">
    <citation type="submission" date="2013-12" db="EMBL/GenBank/DDBJ databases">
        <authorList>
            <person name="Yu Y."/>
            <person name="Lee S."/>
            <person name="de Baynast K."/>
            <person name="Wissotski M."/>
            <person name="Liu L."/>
            <person name="Talag J."/>
            <person name="Goicoechea J."/>
            <person name="Angelova A."/>
            <person name="Jetty R."/>
            <person name="Kudrna D."/>
            <person name="Golser W."/>
            <person name="Rivera L."/>
            <person name="Zhang J."/>
            <person name="Wing R."/>
        </authorList>
    </citation>
    <scope>NUCLEOTIDE SEQUENCE</scope>
</reference>
<dbReference type="EnsemblPlants" id="LPERR01G01470.1">
    <property type="protein sequence ID" value="LPERR01G01470.1"/>
    <property type="gene ID" value="LPERR01G01470"/>
</dbReference>
<keyword evidence="3" id="KW-1185">Reference proteome</keyword>
<evidence type="ECO:0000313" key="2">
    <source>
        <dbReference type="EnsemblPlants" id="LPERR01G01470.1"/>
    </source>
</evidence>
<organism evidence="2 3">
    <name type="scientific">Leersia perrieri</name>
    <dbReference type="NCBI Taxonomy" id="77586"/>
    <lineage>
        <taxon>Eukaryota</taxon>
        <taxon>Viridiplantae</taxon>
        <taxon>Streptophyta</taxon>
        <taxon>Embryophyta</taxon>
        <taxon>Tracheophyta</taxon>
        <taxon>Spermatophyta</taxon>
        <taxon>Magnoliopsida</taxon>
        <taxon>Liliopsida</taxon>
        <taxon>Poales</taxon>
        <taxon>Poaceae</taxon>
        <taxon>BOP clade</taxon>
        <taxon>Oryzoideae</taxon>
        <taxon>Oryzeae</taxon>
        <taxon>Oryzinae</taxon>
        <taxon>Leersia</taxon>
    </lineage>
</organism>
<reference evidence="2 3" key="1">
    <citation type="submission" date="2012-08" db="EMBL/GenBank/DDBJ databases">
        <title>Oryza genome evolution.</title>
        <authorList>
            <person name="Wing R.A."/>
        </authorList>
    </citation>
    <scope>NUCLEOTIDE SEQUENCE</scope>
</reference>
<feature type="region of interest" description="Disordered" evidence="1">
    <location>
        <begin position="34"/>
        <end position="57"/>
    </location>
</feature>
<name>A0A0D9UW88_9ORYZ</name>
<dbReference type="AlphaFoldDB" id="A0A0D9UW88"/>
<evidence type="ECO:0000313" key="3">
    <source>
        <dbReference type="Proteomes" id="UP000032180"/>
    </source>
</evidence>
<dbReference type="PANTHER" id="PTHR33983:SF22">
    <property type="entry name" value="OS03G0799400 PROTEIN"/>
    <property type="match status" value="1"/>
</dbReference>
<accession>A0A0D9UW88</accession>
<proteinExistence type="predicted"/>
<evidence type="ECO:0000256" key="1">
    <source>
        <dbReference type="SAM" id="MobiDB-lite"/>
    </source>
</evidence>
<dbReference type="eggNOG" id="ENOG502R3TT">
    <property type="taxonomic scope" value="Eukaryota"/>
</dbReference>
<dbReference type="PANTHER" id="PTHR33983">
    <property type="entry name" value="OS07G0185900 PROTEIN"/>
    <property type="match status" value="1"/>
</dbReference>
<sequence>MAMGKLAVYGDLLDMGVRVAVRAYTHCPQTARMYYKPPSTTPPTTTTATTSSSRCSRFSSPCADESAAAGKSRKKQQEAACRVALDVSDIILHM</sequence>
<feature type="compositionally biased region" description="Low complexity" evidence="1">
    <location>
        <begin position="42"/>
        <end position="57"/>
    </location>
</feature>